<evidence type="ECO:0000313" key="2">
    <source>
        <dbReference type="Proteomes" id="UP000775213"/>
    </source>
</evidence>
<dbReference type="AlphaFoldDB" id="A0AAV7GIA6"/>
<name>A0AAV7GIA6_DENCH</name>
<dbReference type="Proteomes" id="UP000775213">
    <property type="component" value="Unassembled WGS sequence"/>
</dbReference>
<comment type="caution">
    <text evidence="1">The sequence shown here is derived from an EMBL/GenBank/DDBJ whole genome shotgun (WGS) entry which is preliminary data.</text>
</comment>
<dbReference type="EMBL" id="JAGFBR010000015">
    <property type="protein sequence ID" value="KAH0455148.1"/>
    <property type="molecule type" value="Genomic_DNA"/>
</dbReference>
<gene>
    <name evidence="1" type="ORF">IEQ34_017072</name>
</gene>
<reference evidence="1 2" key="1">
    <citation type="journal article" date="2021" name="Hortic Res">
        <title>Chromosome-scale assembly of the Dendrobium chrysotoxum genome enhances the understanding of orchid evolution.</title>
        <authorList>
            <person name="Zhang Y."/>
            <person name="Zhang G.Q."/>
            <person name="Zhang D."/>
            <person name="Liu X.D."/>
            <person name="Xu X.Y."/>
            <person name="Sun W.H."/>
            <person name="Yu X."/>
            <person name="Zhu X."/>
            <person name="Wang Z.W."/>
            <person name="Zhao X."/>
            <person name="Zhong W.Y."/>
            <person name="Chen H."/>
            <person name="Yin W.L."/>
            <person name="Huang T."/>
            <person name="Niu S.C."/>
            <person name="Liu Z.J."/>
        </authorList>
    </citation>
    <scope>NUCLEOTIDE SEQUENCE [LARGE SCALE GENOMIC DNA]</scope>
    <source>
        <strain evidence="1">Lindl</strain>
    </source>
</reference>
<keyword evidence="2" id="KW-1185">Reference proteome</keyword>
<accession>A0AAV7GIA6</accession>
<proteinExistence type="predicted"/>
<sequence>MLHFGEHAIQQMGLIVETSSQCFEWRRLRLDEMDMKEGYGLTMPKVEAFYKQCQLMVRAYI</sequence>
<organism evidence="1 2">
    <name type="scientific">Dendrobium chrysotoxum</name>
    <name type="common">Orchid</name>
    <dbReference type="NCBI Taxonomy" id="161865"/>
    <lineage>
        <taxon>Eukaryota</taxon>
        <taxon>Viridiplantae</taxon>
        <taxon>Streptophyta</taxon>
        <taxon>Embryophyta</taxon>
        <taxon>Tracheophyta</taxon>
        <taxon>Spermatophyta</taxon>
        <taxon>Magnoliopsida</taxon>
        <taxon>Liliopsida</taxon>
        <taxon>Asparagales</taxon>
        <taxon>Orchidaceae</taxon>
        <taxon>Epidendroideae</taxon>
        <taxon>Malaxideae</taxon>
        <taxon>Dendrobiinae</taxon>
        <taxon>Dendrobium</taxon>
    </lineage>
</organism>
<protein>
    <submittedName>
        <fullName evidence="1">Uncharacterized protein</fullName>
    </submittedName>
</protein>
<evidence type="ECO:0000313" key="1">
    <source>
        <dbReference type="EMBL" id="KAH0455148.1"/>
    </source>
</evidence>